<name>A0A1I0SFX8_9BACL</name>
<dbReference type="EMBL" id="FOJS01000001">
    <property type="protein sequence ID" value="SFA38343.1"/>
    <property type="molecule type" value="Genomic_DNA"/>
</dbReference>
<accession>A0A1I0SFX8</accession>
<keyword evidence="2" id="KW-1185">Reference proteome</keyword>
<dbReference type="AlphaFoldDB" id="A0A1I0SFX8"/>
<proteinExistence type="predicted"/>
<gene>
    <name evidence="1" type="ORF">SAMN05192569_100179</name>
</gene>
<reference evidence="2" key="1">
    <citation type="submission" date="2016-10" db="EMBL/GenBank/DDBJ databases">
        <authorList>
            <person name="Varghese N."/>
            <person name="Submissions S."/>
        </authorList>
    </citation>
    <scope>NUCLEOTIDE SEQUENCE [LARGE SCALE GENOMIC DNA]</scope>
    <source>
        <strain evidence="2">M1</strain>
    </source>
</reference>
<dbReference type="Proteomes" id="UP000198650">
    <property type="component" value="Unassembled WGS sequence"/>
</dbReference>
<evidence type="ECO:0000313" key="1">
    <source>
        <dbReference type="EMBL" id="SFA38343.1"/>
    </source>
</evidence>
<evidence type="ECO:0000313" key="2">
    <source>
        <dbReference type="Proteomes" id="UP000198650"/>
    </source>
</evidence>
<sequence length="45" mass="5255">MKCTNIGEPRITFADVFIFLRLRWTARMNEGVGGLIKNVEQLRFL</sequence>
<organism evidence="1 2">
    <name type="scientific">Parageobacillus thermantarcticus</name>
    <dbReference type="NCBI Taxonomy" id="186116"/>
    <lineage>
        <taxon>Bacteria</taxon>
        <taxon>Bacillati</taxon>
        <taxon>Bacillota</taxon>
        <taxon>Bacilli</taxon>
        <taxon>Bacillales</taxon>
        <taxon>Anoxybacillaceae</taxon>
        <taxon>Parageobacillus</taxon>
    </lineage>
</organism>
<dbReference type="STRING" id="186116.SAMN05192569_100179"/>
<protein>
    <submittedName>
        <fullName evidence="1">Uncharacterized protein</fullName>
    </submittedName>
</protein>